<evidence type="ECO:0000313" key="14">
    <source>
        <dbReference type="EMBL" id="NMQ03798.1"/>
    </source>
</evidence>
<dbReference type="EC" id="3.1.21.3" evidence="3"/>
<dbReference type="InterPro" id="IPR055180">
    <property type="entry name" value="HsdR_RecA-like_helicase_dom_2"/>
</dbReference>
<proteinExistence type="inferred from homology"/>
<dbReference type="InterPro" id="IPR007409">
    <property type="entry name" value="Restrct_endonuc_type1_HsdR_N"/>
</dbReference>
<dbReference type="Pfam" id="PF18766">
    <property type="entry name" value="SWI2_SNF2"/>
    <property type="match status" value="1"/>
</dbReference>
<keyword evidence="5" id="KW-0547">Nucleotide-binding</keyword>
<protein>
    <recommendedName>
        <fullName evidence="3">type I site-specific deoxyribonuclease</fullName>
        <ecNumber evidence="3">3.1.21.3</ecNumber>
    </recommendedName>
</protein>
<dbReference type="RefSeq" id="WP_169068927.1">
    <property type="nucleotide sequence ID" value="NZ_JAZKUC010000001.1"/>
</dbReference>
<dbReference type="SUPFAM" id="SSF52540">
    <property type="entry name" value="P-loop containing nucleoside triphosphate hydrolases"/>
    <property type="match status" value="2"/>
</dbReference>
<dbReference type="Gene3D" id="3.40.50.300">
    <property type="entry name" value="P-loop containing nucleotide triphosphate hydrolases"/>
    <property type="match status" value="2"/>
</dbReference>
<feature type="region of interest" description="Disordered" evidence="12">
    <location>
        <begin position="445"/>
        <end position="466"/>
    </location>
</feature>
<dbReference type="Proteomes" id="UP000886469">
    <property type="component" value="Unassembled WGS sequence"/>
</dbReference>
<reference evidence="14" key="1">
    <citation type="submission" date="2019-03" db="EMBL/GenBank/DDBJ databases">
        <title>Metabolic reconstructions from genomes of highly enriched 'Candidatus Accumulibacter' and 'Candidatus Competibacter' bioreactor populations.</title>
        <authorList>
            <person name="Annavajhala M.K."/>
            <person name="Welles L."/>
            <person name="Abbas B."/>
            <person name="Sorokin D."/>
            <person name="Park H."/>
            <person name="Van Loosdrecht M."/>
            <person name="Chandran K."/>
        </authorList>
    </citation>
    <scope>NUCLEOTIDE SEQUENCE</scope>
    <source>
        <strain evidence="14">SBR_L</strain>
    </source>
</reference>
<keyword evidence="9" id="KW-0067">ATP-binding</keyword>
<keyword evidence="8" id="KW-0378">Hydrolase</keyword>
<organism evidence="14 15">
    <name type="scientific">Candidatus Accumulibacter contiguus</name>
    <dbReference type="NCBI Taxonomy" id="2954381"/>
    <lineage>
        <taxon>Bacteria</taxon>
        <taxon>Pseudomonadati</taxon>
        <taxon>Pseudomonadota</taxon>
        <taxon>Betaproteobacteria</taxon>
        <taxon>Candidatus Accumulibacter</taxon>
    </lineage>
</organism>
<accession>A0ABX1T5X7</accession>
<dbReference type="SMART" id="SM00487">
    <property type="entry name" value="DEXDc"/>
    <property type="match status" value="1"/>
</dbReference>
<evidence type="ECO:0000256" key="4">
    <source>
        <dbReference type="ARBA" id="ARBA00022722"/>
    </source>
</evidence>
<evidence type="ECO:0000259" key="13">
    <source>
        <dbReference type="PROSITE" id="PS51192"/>
    </source>
</evidence>
<dbReference type="PROSITE" id="PS51192">
    <property type="entry name" value="HELICASE_ATP_BIND_1"/>
    <property type="match status" value="1"/>
</dbReference>
<evidence type="ECO:0000313" key="15">
    <source>
        <dbReference type="Proteomes" id="UP000886469"/>
    </source>
</evidence>
<dbReference type="EMBL" id="SPMX01000001">
    <property type="protein sequence ID" value="NMQ03798.1"/>
    <property type="molecule type" value="Genomic_DNA"/>
</dbReference>
<evidence type="ECO:0000256" key="11">
    <source>
        <dbReference type="SAM" id="Coils"/>
    </source>
</evidence>
<evidence type="ECO:0000256" key="1">
    <source>
        <dbReference type="ARBA" id="ARBA00000851"/>
    </source>
</evidence>
<keyword evidence="4" id="KW-0540">Nuclease</keyword>
<comment type="catalytic activity">
    <reaction evidence="1">
        <text>Endonucleolytic cleavage of DNA to give random double-stranded fragments with terminal 5'-phosphates, ATP is simultaneously hydrolyzed.</text>
        <dbReference type="EC" id="3.1.21.3"/>
    </reaction>
</comment>
<evidence type="ECO:0000256" key="12">
    <source>
        <dbReference type="SAM" id="MobiDB-lite"/>
    </source>
</evidence>
<feature type="domain" description="Helicase ATP-binding" evidence="13">
    <location>
        <begin position="387"/>
        <end position="602"/>
    </location>
</feature>
<gene>
    <name evidence="14" type="ORF">E4Q08_00205</name>
</gene>
<dbReference type="CDD" id="cd18800">
    <property type="entry name" value="SF2_C_EcoR124I-like"/>
    <property type="match status" value="1"/>
</dbReference>
<dbReference type="Gene3D" id="3.90.1570.50">
    <property type="match status" value="1"/>
</dbReference>
<dbReference type="PANTHER" id="PTHR30195">
    <property type="entry name" value="TYPE I SITE-SPECIFIC DEOXYRIBONUCLEASE PROTEIN SUBUNIT M AND R"/>
    <property type="match status" value="1"/>
</dbReference>
<feature type="coiled-coil region" evidence="11">
    <location>
        <begin position="1055"/>
        <end position="1082"/>
    </location>
</feature>
<evidence type="ECO:0000256" key="6">
    <source>
        <dbReference type="ARBA" id="ARBA00022747"/>
    </source>
</evidence>
<dbReference type="Pfam" id="PF04313">
    <property type="entry name" value="HSDR_N"/>
    <property type="match status" value="1"/>
</dbReference>
<keyword evidence="7 14" id="KW-0255">Endonuclease</keyword>
<evidence type="ECO:0000256" key="9">
    <source>
        <dbReference type="ARBA" id="ARBA00022840"/>
    </source>
</evidence>
<keyword evidence="10" id="KW-0238">DNA-binding</keyword>
<feature type="compositionally biased region" description="Basic and acidic residues" evidence="12">
    <location>
        <begin position="453"/>
        <end position="464"/>
    </location>
</feature>
<evidence type="ECO:0000256" key="7">
    <source>
        <dbReference type="ARBA" id="ARBA00022759"/>
    </source>
</evidence>
<dbReference type="PANTHER" id="PTHR30195:SF15">
    <property type="entry name" value="TYPE I RESTRICTION ENZYME HINDI ENDONUCLEASE SUBUNIT"/>
    <property type="match status" value="1"/>
</dbReference>
<dbReference type="InterPro" id="IPR014001">
    <property type="entry name" value="Helicase_ATP-bd"/>
</dbReference>
<keyword evidence="6" id="KW-0680">Restriction system</keyword>
<dbReference type="CDD" id="cd22332">
    <property type="entry name" value="HsdR_N"/>
    <property type="match status" value="1"/>
</dbReference>
<evidence type="ECO:0000256" key="2">
    <source>
        <dbReference type="ARBA" id="ARBA00008598"/>
    </source>
</evidence>
<evidence type="ECO:0000256" key="3">
    <source>
        <dbReference type="ARBA" id="ARBA00012654"/>
    </source>
</evidence>
<evidence type="ECO:0000256" key="8">
    <source>
        <dbReference type="ARBA" id="ARBA00022801"/>
    </source>
</evidence>
<keyword evidence="15" id="KW-1185">Reference proteome</keyword>
<comment type="similarity">
    <text evidence="2">Belongs to the HsdR family.</text>
</comment>
<comment type="caution">
    <text evidence="14">The sequence shown here is derived from an EMBL/GenBank/DDBJ whole genome shotgun (WGS) entry which is preliminary data.</text>
</comment>
<dbReference type="InterPro" id="IPR027417">
    <property type="entry name" value="P-loop_NTPase"/>
</dbReference>
<name>A0ABX1T5X7_9PROT</name>
<sequence length="1193" mass="134059">MSDSVAPYVGCKIEWEGLLVEQPFCQQLEKMGWEWLTGDTDVPELTERANFREVLLKDRLTKALHKINLGPDGVNGAQPWLDEARIERVIHQLELTAGLRLMEANRQLTELLLKGTVTDGLPGWDAGRQQPLRYIDFDDWKNNDFLVINQFKVQLTSGRGHIIPDAVLFVNGIPLVVAEFKSPGIEAPIAQAINQLLRYTNQRKELYPEQYTEDEGTERLFHSNQLLIASNFFEARAATIGAPPEVYLEWADTSPLPMSQVGEEVGLIPRTQDIAEAEEVASAELRALGPEQADRAGTPLFYRQKAIEVSSDTAQSAVPSATGKGLASQQILVAGMLRPDHLLDVMRNFTLYQSGEGKTRKVVARYQQFRAVHKAIERLKTGRSRKAGAERDERGGIVWHTQGSGKSLTMVFLVRKMRTLGDLRKFKIVVVTDRSDLEKQLRETASLTGETVRPSESDKQRRESATAATQRILAEKSPDIVFAMIQKYQDQVARREADKIKLTIARKEIRVAEQGVNKVPKRVEEIKQVTFEETIQFERFPELNDSENILVLVDEAHRSHTRTLHRNLHKALPNAAIIGFTGTPILSKEKTETRKIFGDYIDRYLLQDAEMDGATVPILYEGRTADGMVKDATSLDQVFEDLFRGYTDTELAIIKAKYATQGDVLEAPLLIEKKAADMLRHYVSVVLPEGYKGQVVATSRNAAVIYYEKLAAAKGALVAQLEALSTAILALSEDDQAKLDAETRFLIDAHPKLDLIRALEFAVVMSGNHNDPESWKKWTDKEKQEGLVERFKRRLAPAKSDKTDPLGLLIVTNMLLTGFDAPVEQVMYLDRRIIAHDLLQAIARVNRTSGRKPRGYVVDYIGVARHLNDALGDYDADDLKGIGLDINNELPKLRDRHARVMAVFSDRGITDLLEGVQAAVDLLADLKIRADFINKLRLFYETLSILEHRPEVTPEMFRDAKLLGFINKVAANLYRDSTLNLLGVPERVRALIDKHVAARGVDPKIPPITITDTDFEKVVAGQKSSKTRAAEMQHAARYHIVSFELQNPAYAKKMSEKLEDILKSFKDNWEALEQALKQFIKELKEGDRNDFPGLDPDVQVPFVRLVLEVASKNAASDTTREQQLVGMTVDLVDHIRQEIKRVGFWKNAHARDMLTKHLVRQLMTTGGLQAQAARDLAFQLVALAKHNHEVLAG</sequence>
<dbReference type="Pfam" id="PF22679">
    <property type="entry name" value="T1R_D3-like"/>
    <property type="match status" value="1"/>
</dbReference>
<dbReference type="InterPro" id="IPR040980">
    <property type="entry name" value="SWI2_SNF2"/>
</dbReference>
<dbReference type="CDD" id="cd18030">
    <property type="entry name" value="DEXHc_RE_I_HsdR"/>
    <property type="match status" value="1"/>
</dbReference>
<dbReference type="GO" id="GO:0004519">
    <property type="term" value="F:endonuclease activity"/>
    <property type="evidence" value="ECO:0007669"/>
    <property type="project" value="UniProtKB-KW"/>
</dbReference>
<evidence type="ECO:0000256" key="5">
    <source>
        <dbReference type="ARBA" id="ARBA00022741"/>
    </source>
</evidence>
<evidence type="ECO:0000256" key="10">
    <source>
        <dbReference type="ARBA" id="ARBA00023125"/>
    </source>
</evidence>
<keyword evidence="11" id="KW-0175">Coiled coil</keyword>
<dbReference type="InterPro" id="IPR051268">
    <property type="entry name" value="Type-I_R_enzyme_R_subunit"/>
</dbReference>